<name>M1E0Z7_SOLTU</name>
<dbReference type="Gramene" id="PGSC0003DMT400097599">
    <property type="protein sequence ID" value="PGSC0003DMT400097599"/>
    <property type="gene ID" value="PGSC0003DMG400047170"/>
</dbReference>
<protein>
    <submittedName>
        <fullName evidence="2">Uncharacterized protein</fullName>
    </submittedName>
</protein>
<feature type="compositionally biased region" description="Polar residues" evidence="1">
    <location>
        <begin position="303"/>
        <end position="334"/>
    </location>
</feature>
<reference evidence="2" key="2">
    <citation type="submission" date="2015-06" db="UniProtKB">
        <authorList>
            <consortium name="EnsemblPlants"/>
        </authorList>
    </citation>
    <scope>IDENTIFICATION</scope>
    <source>
        <strain evidence="2">DM1-3 516 R44</strain>
    </source>
</reference>
<dbReference type="PaxDb" id="4113-PGSC0003DMT400097599"/>
<dbReference type="Proteomes" id="UP000011115">
    <property type="component" value="Unassembled WGS sequence"/>
</dbReference>
<feature type="compositionally biased region" description="Polar residues" evidence="1">
    <location>
        <begin position="242"/>
        <end position="285"/>
    </location>
</feature>
<feature type="compositionally biased region" description="Low complexity" evidence="1">
    <location>
        <begin position="213"/>
        <end position="227"/>
    </location>
</feature>
<evidence type="ECO:0000313" key="2">
    <source>
        <dbReference type="EnsemblPlants" id="PGSC0003DMT400097599"/>
    </source>
</evidence>
<organism evidence="2 3">
    <name type="scientific">Solanum tuberosum</name>
    <name type="common">Potato</name>
    <dbReference type="NCBI Taxonomy" id="4113"/>
    <lineage>
        <taxon>Eukaryota</taxon>
        <taxon>Viridiplantae</taxon>
        <taxon>Streptophyta</taxon>
        <taxon>Embryophyta</taxon>
        <taxon>Tracheophyta</taxon>
        <taxon>Spermatophyta</taxon>
        <taxon>Magnoliopsida</taxon>
        <taxon>eudicotyledons</taxon>
        <taxon>Gunneridae</taxon>
        <taxon>Pentapetalae</taxon>
        <taxon>asterids</taxon>
        <taxon>lamiids</taxon>
        <taxon>Solanales</taxon>
        <taxon>Solanaceae</taxon>
        <taxon>Solanoideae</taxon>
        <taxon>Solaneae</taxon>
        <taxon>Solanum</taxon>
    </lineage>
</organism>
<reference evidence="3" key="1">
    <citation type="journal article" date="2011" name="Nature">
        <title>Genome sequence and analysis of the tuber crop potato.</title>
        <authorList>
            <consortium name="The Potato Genome Sequencing Consortium"/>
        </authorList>
    </citation>
    <scope>NUCLEOTIDE SEQUENCE [LARGE SCALE GENOMIC DNA]</scope>
    <source>
        <strain evidence="3">cv. DM1-3 516 R44</strain>
    </source>
</reference>
<feature type="region of interest" description="Disordered" evidence="1">
    <location>
        <begin position="1"/>
        <end position="51"/>
    </location>
</feature>
<dbReference type="EnsemblPlants" id="PGSC0003DMT400097599">
    <property type="protein sequence ID" value="PGSC0003DMT400097599"/>
    <property type="gene ID" value="PGSC0003DMG400047170"/>
</dbReference>
<evidence type="ECO:0000313" key="3">
    <source>
        <dbReference type="Proteomes" id="UP000011115"/>
    </source>
</evidence>
<sequence>MQAKNTLSRRAKRQLTGMAREPPVDNFRPPDQSQQGRHEQKNKTHQELQSNSSYNFMKSRHNEAMNIAISEKELEGIQNIISSEHDMVIQEMLFSGKDYTSQDLQHTKKSGDYSLPIARTEEAISEKIAAPSPELRPQILYFPNNFVAIGALVITHQVMRYISLKSQVKWMAQSPATRKQMIAPPKKLQEQHEIDNKSQSKNLKKDANQAGKSTNSTSSRSAANLSNIDDHAHVNARGKKSVNLNDQTQGRGDTESQQQIDRNQSSGVTNCQPQVPNNGGNCETNSYHKEFPKISSNFDKHTIPNTKGQQTNHPQQAKGPSNPNENQSTKQDQNAEPAPYTVVQTLAARLRQIHATQANSIELVLPKQGSGVVHLGAA</sequence>
<dbReference type="HOGENOM" id="CLU_048508_0_0_1"/>
<evidence type="ECO:0000256" key="1">
    <source>
        <dbReference type="SAM" id="MobiDB-lite"/>
    </source>
</evidence>
<keyword evidence="3" id="KW-1185">Reference proteome</keyword>
<dbReference type="InParanoid" id="M1E0Z7"/>
<dbReference type="AlphaFoldDB" id="M1E0Z7"/>
<feature type="compositionally biased region" description="Basic and acidic residues" evidence="1">
    <location>
        <begin position="286"/>
        <end position="302"/>
    </location>
</feature>
<feature type="region of interest" description="Disordered" evidence="1">
    <location>
        <begin position="176"/>
        <end position="337"/>
    </location>
</feature>
<proteinExistence type="predicted"/>
<accession>M1E0Z7</accession>
<feature type="compositionally biased region" description="Basic and acidic residues" evidence="1">
    <location>
        <begin position="36"/>
        <end position="46"/>
    </location>
</feature>
<feature type="compositionally biased region" description="Basic and acidic residues" evidence="1">
    <location>
        <begin position="187"/>
        <end position="207"/>
    </location>
</feature>